<dbReference type="PANTHER" id="PTHR35812">
    <property type="entry name" value="LIPOPROTEIN"/>
    <property type="match status" value="1"/>
</dbReference>
<dbReference type="AlphaFoldDB" id="A0A0A5HZE5"/>
<protein>
    <submittedName>
        <fullName evidence="3">HutR like protein</fullName>
    </submittedName>
</protein>
<name>A0A0A5HZE5_PHOS4</name>
<evidence type="ECO:0000313" key="4">
    <source>
        <dbReference type="Proteomes" id="UP000030451"/>
    </source>
</evidence>
<dbReference type="InterPro" id="IPR011460">
    <property type="entry name" value="Lcl_C"/>
</dbReference>
<dbReference type="Pfam" id="PF07603">
    <property type="entry name" value="Lcl_C"/>
    <property type="match status" value="1"/>
</dbReference>
<gene>
    <name evidence="3" type="ORF">NM06_01745</name>
</gene>
<dbReference type="OrthoDB" id="9793251at2"/>
<proteinExistence type="predicted"/>
<dbReference type="PANTHER" id="PTHR35812:SF1">
    <property type="entry name" value="LIPOPROTEIN"/>
    <property type="match status" value="1"/>
</dbReference>
<dbReference type="RefSeq" id="WP_038187347.1">
    <property type="nucleotide sequence ID" value="NZ_JRWP01000004.1"/>
</dbReference>
<feature type="signal peptide" evidence="1">
    <location>
        <begin position="1"/>
        <end position="19"/>
    </location>
</feature>
<organism evidence="3 4">
    <name type="scientific">Photobacterium sp. (strain ATCC 43367)</name>
    <dbReference type="NCBI Taxonomy" id="379097"/>
    <lineage>
        <taxon>Bacteria</taxon>
        <taxon>Pseudomonadati</taxon>
        <taxon>Pseudomonadota</taxon>
        <taxon>Gammaproteobacteria</taxon>
        <taxon>Vibrionales</taxon>
        <taxon>Vibrionaceae</taxon>
        <taxon>Vibrio</taxon>
        <taxon>Vibrio oreintalis group</taxon>
    </lineage>
</organism>
<evidence type="ECO:0000256" key="1">
    <source>
        <dbReference type="SAM" id="SignalP"/>
    </source>
</evidence>
<keyword evidence="1" id="KW-0732">Signal</keyword>
<feature type="chain" id="PRO_5002010097" evidence="1">
    <location>
        <begin position="20"/>
        <end position="188"/>
    </location>
</feature>
<dbReference type="Proteomes" id="UP000030451">
    <property type="component" value="Unassembled WGS sequence"/>
</dbReference>
<reference evidence="3 4" key="1">
    <citation type="submission" date="2014-10" db="EMBL/GenBank/DDBJ databases">
        <title>Genome sequencing of Vibrio sinaloensis T08.</title>
        <authorList>
            <person name="Chan K.-G."/>
            <person name="Mohamad N.I."/>
        </authorList>
    </citation>
    <scope>NUCLEOTIDE SEQUENCE [LARGE SCALE GENOMIC DNA]</scope>
    <source>
        <strain evidence="3 4">T08</strain>
    </source>
</reference>
<accession>A0A0A5HZE5</accession>
<evidence type="ECO:0000259" key="2">
    <source>
        <dbReference type="Pfam" id="PF07603"/>
    </source>
</evidence>
<evidence type="ECO:0000313" key="3">
    <source>
        <dbReference type="EMBL" id="KGY09660.1"/>
    </source>
</evidence>
<sequence length="188" mass="21019">MKKLTIGIALSLVSTFSMAAQECHVDFSKSAPNIRYEFNDNGTIKDKVTGLTWMRCAVGQEWNAEQATCTGNATGMFWQAALNEVVSINQSESHKLHQFGGKQKWRMPNIKELVSLAEFSCRTPALNTKAFRGAFDARTDDADLTSYLWSNHHLPDTQRIMTFDTRNAQVFSYGMSQAKLGVLLVADE</sequence>
<dbReference type="STRING" id="379097.SE23_00835"/>
<feature type="domain" description="Lcl C-terminal" evidence="2">
    <location>
        <begin position="42"/>
        <end position="177"/>
    </location>
</feature>
<dbReference type="EMBL" id="JRWP01000004">
    <property type="protein sequence ID" value="KGY09660.1"/>
    <property type="molecule type" value="Genomic_DNA"/>
</dbReference>
<comment type="caution">
    <text evidence="3">The sequence shown here is derived from an EMBL/GenBank/DDBJ whole genome shotgun (WGS) entry which is preliminary data.</text>
</comment>